<protein>
    <submittedName>
        <fullName evidence="1">Uncharacterized protein</fullName>
    </submittedName>
</protein>
<accession>A0A170U8L8</accession>
<sequence length="72" mass="8301">MSDFRTKLHSVCKLARQNLIEFQKQMKTHFDLESKGRNFKSGDQVARLPLSGNSLRARYMGPFIVEKVSDVN</sequence>
<reference evidence="1" key="1">
    <citation type="submission" date="2016-04" db="EMBL/GenBank/DDBJ databases">
        <authorList>
            <person name="Calderon-Fernandez G.M.Sr."/>
        </authorList>
    </citation>
    <scope>NUCLEOTIDE SEQUENCE</scope>
    <source>
        <strain evidence="1">Int1</strain>
        <tissue evidence="1">Integument</tissue>
    </source>
</reference>
<evidence type="ECO:0000313" key="1">
    <source>
        <dbReference type="EMBL" id="JAR95685.1"/>
    </source>
</evidence>
<name>A0A170U8L8_TRIIF</name>
<proteinExistence type="predicted"/>
<dbReference type="AlphaFoldDB" id="A0A170U8L8"/>
<reference evidence="1" key="2">
    <citation type="journal article" date="2017" name="J. Med. Entomol.">
        <title>Transcriptome Analysis of the Triatoma infestans (Hemiptera: Reduviidae) Integument.</title>
        <authorList>
            <person name="Calderon-Fernandez G.M."/>
            <person name="Moriconi D.E."/>
            <person name="Dulbecco A.B."/>
            <person name="Juarez M.P."/>
        </authorList>
    </citation>
    <scope>NUCLEOTIDE SEQUENCE</scope>
    <source>
        <strain evidence="1">Int1</strain>
        <tissue evidence="1">Integument</tissue>
    </source>
</reference>
<organism evidence="1">
    <name type="scientific">Triatoma infestans</name>
    <name type="common">Assassin bug</name>
    <dbReference type="NCBI Taxonomy" id="30076"/>
    <lineage>
        <taxon>Eukaryota</taxon>
        <taxon>Metazoa</taxon>
        <taxon>Ecdysozoa</taxon>
        <taxon>Arthropoda</taxon>
        <taxon>Hexapoda</taxon>
        <taxon>Insecta</taxon>
        <taxon>Pterygota</taxon>
        <taxon>Neoptera</taxon>
        <taxon>Paraneoptera</taxon>
        <taxon>Hemiptera</taxon>
        <taxon>Heteroptera</taxon>
        <taxon>Panheteroptera</taxon>
        <taxon>Cimicomorpha</taxon>
        <taxon>Reduviidae</taxon>
        <taxon>Triatominae</taxon>
        <taxon>Triatoma</taxon>
    </lineage>
</organism>
<dbReference type="EMBL" id="GEMB01007763">
    <property type="protein sequence ID" value="JAR95685.1"/>
    <property type="molecule type" value="Transcribed_RNA"/>
</dbReference>